<evidence type="ECO:0000256" key="1">
    <source>
        <dbReference type="SAM" id="SignalP"/>
    </source>
</evidence>
<organism evidence="2 3">
    <name type="scientific">Prymnesium parvum</name>
    <name type="common">Toxic golden alga</name>
    <dbReference type="NCBI Taxonomy" id="97485"/>
    <lineage>
        <taxon>Eukaryota</taxon>
        <taxon>Haptista</taxon>
        <taxon>Haptophyta</taxon>
        <taxon>Prymnesiophyceae</taxon>
        <taxon>Prymnesiales</taxon>
        <taxon>Prymnesiaceae</taxon>
        <taxon>Prymnesium</taxon>
    </lineage>
</organism>
<dbReference type="AlphaFoldDB" id="A0AB34J0X5"/>
<evidence type="ECO:0000313" key="3">
    <source>
        <dbReference type="Proteomes" id="UP001515480"/>
    </source>
</evidence>
<evidence type="ECO:0000313" key="2">
    <source>
        <dbReference type="EMBL" id="KAL1511158.1"/>
    </source>
</evidence>
<dbReference type="Proteomes" id="UP001515480">
    <property type="component" value="Unassembled WGS sequence"/>
</dbReference>
<keyword evidence="1" id="KW-0732">Signal</keyword>
<proteinExistence type="predicted"/>
<protein>
    <submittedName>
        <fullName evidence="2">Uncharacterized protein</fullName>
    </submittedName>
</protein>
<feature type="signal peptide" evidence="1">
    <location>
        <begin position="1"/>
        <end position="19"/>
    </location>
</feature>
<accession>A0AB34J0X5</accession>
<keyword evidence="3" id="KW-1185">Reference proteome</keyword>
<feature type="chain" id="PRO_5044306171" evidence="1">
    <location>
        <begin position="20"/>
        <end position="145"/>
    </location>
</feature>
<dbReference type="EMBL" id="JBGBPQ010000014">
    <property type="protein sequence ID" value="KAL1511158.1"/>
    <property type="molecule type" value="Genomic_DNA"/>
</dbReference>
<name>A0AB34J0X5_PRYPA</name>
<gene>
    <name evidence="2" type="ORF">AB1Y20_005975</name>
</gene>
<reference evidence="2 3" key="1">
    <citation type="journal article" date="2024" name="Science">
        <title>Giant polyketide synthase enzymes in the biosynthesis of giant marine polyether toxins.</title>
        <authorList>
            <person name="Fallon T.R."/>
            <person name="Shende V.V."/>
            <person name="Wierzbicki I.H."/>
            <person name="Pendleton A.L."/>
            <person name="Watervoot N.F."/>
            <person name="Auber R.P."/>
            <person name="Gonzalez D.J."/>
            <person name="Wisecaver J.H."/>
            <person name="Moore B.S."/>
        </authorList>
    </citation>
    <scope>NUCLEOTIDE SEQUENCE [LARGE SCALE GENOMIC DNA]</scope>
    <source>
        <strain evidence="2 3">12B1</strain>
    </source>
</reference>
<sequence length="145" mass="16088">MACVLLRLLLLTLPRQLQAMRATAAPHLRVHLAMAHSPAFLGSERSLRASCRCCAPGGERSNFKWDNANAFEGDRVLEMKRRQRSVPSTSERIRNVWGNLRSANPGTLLLIAVFIPLTIADLFFNVSRGFLCILAESLCAPVPPY</sequence>
<comment type="caution">
    <text evidence="2">The sequence shown here is derived from an EMBL/GenBank/DDBJ whole genome shotgun (WGS) entry which is preliminary data.</text>
</comment>